<keyword evidence="1" id="KW-0472">Membrane</keyword>
<accession>A0A1F4VE19</accession>
<proteinExistence type="predicted"/>
<dbReference type="EMBL" id="MEVI01000002">
    <property type="protein sequence ID" value="OGC55427.1"/>
    <property type="molecule type" value="Genomic_DNA"/>
</dbReference>
<gene>
    <name evidence="2" type="ORF">A3A78_00520</name>
</gene>
<dbReference type="AlphaFoldDB" id="A0A1F4VE19"/>
<keyword evidence="1" id="KW-0812">Transmembrane</keyword>
<evidence type="ECO:0000313" key="3">
    <source>
        <dbReference type="Proteomes" id="UP000176504"/>
    </source>
</evidence>
<comment type="caution">
    <text evidence="2">The sequence shown here is derived from an EMBL/GenBank/DDBJ whole genome shotgun (WGS) entry which is preliminary data.</text>
</comment>
<evidence type="ECO:0000313" key="2">
    <source>
        <dbReference type="EMBL" id="OGC55427.1"/>
    </source>
</evidence>
<reference evidence="2 3" key="1">
    <citation type="journal article" date="2016" name="Nat. Commun.">
        <title>Thousands of microbial genomes shed light on interconnected biogeochemical processes in an aquifer system.</title>
        <authorList>
            <person name="Anantharaman K."/>
            <person name="Brown C.T."/>
            <person name="Hug L.A."/>
            <person name="Sharon I."/>
            <person name="Castelle C.J."/>
            <person name="Probst A.J."/>
            <person name="Thomas B.C."/>
            <person name="Singh A."/>
            <person name="Wilkins M.J."/>
            <person name="Karaoz U."/>
            <person name="Brodie E.L."/>
            <person name="Williams K.H."/>
            <person name="Hubbard S.S."/>
            <person name="Banfield J.F."/>
        </authorList>
    </citation>
    <scope>NUCLEOTIDE SEQUENCE [LARGE SCALE GENOMIC DNA]</scope>
</reference>
<keyword evidence="1" id="KW-1133">Transmembrane helix</keyword>
<dbReference type="SUPFAM" id="SSF82171">
    <property type="entry name" value="DPP6 N-terminal domain-like"/>
    <property type="match status" value="1"/>
</dbReference>
<protein>
    <submittedName>
        <fullName evidence="2">Uncharacterized protein</fullName>
    </submittedName>
</protein>
<sequence>MIHFNKKQLVALVLVASAGIVVIMTSLLYRLVSQKQALVQQNANALKKIELLKSSSNIVMKENVEYFPLGSSADGTLEARLKVVYNVNELSLIISSHTNRGAISVQEFQSVELWKGTIPIQKADLPTSFSVIRNSSSITFSGDGTKVAFKAPDQSIHLWEISEEPQEVTDGFGKKKKILVKKESKIQTISRVDGVSFDEKAKYGMGMLLYSGDGKELYGILDKEGSSRGIFQLYPKTYEIDQDLSLYPIDTIFSIPKRSGFGFVPRTGRDQKIQLAYWQDNKIQLIPLDLYEQVISVLIAPNGANACITVYSDRMNDWWMGWSGSDQLNVSTRESRLYNLNFGNELVIRMYPYECDRWITNDTVLVKNDLYYSLNINTFKYTYLVSDPSN</sequence>
<organism evidence="2 3">
    <name type="scientific">candidate division WWE3 bacterium RIFCSPLOWO2_01_FULL_41_18</name>
    <dbReference type="NCBI Taxonomy" id="1802625"/>
    <lineage>
        <taxon>Bacteria</taxon>
        <taxon>Katanobacteria</taxon>
    </lineage>
</organism>
<dbReference type="Proteomes" id="UP000176504">
    <property type="component" value="Unassembled WGS sequence"/>
</dbReference>
<name>A0A1F4VE19_UNCKA</name>
<evidence type="ECO:0000256" key="1">
    <source>
        <dbReference type="SAM" id="Phobius"/>
    </source>
</evidence>
<feature type="transmembrane region" description="Helical" evidence="1">
    <location>
        <begin position="9"/>
        <end position="32"/>
    </location>
</feature>